<comment type="cofactor">
    <cofactor evidence="13">
        <name>Mg(2+)</name>
        <dbReference type="ChEBI" id="CHEBI:18420"/>
    </cofactor>
</comment>
<comment type="function">
    <text evidence="13">Catalyzes the ATP-dependent 2-thiolation of cytidine in position 32 of tRNA, to form 2-thiocytidine (s(2)C32). The sulfur atoms are provided by the cysteine/cysteine desulfurase (IscS) system.</text>
</comment>
<name>A0ABQ1PGM4_9GAMM</name>
<keyword evidence="2 13" id="KW-0963">Cytoplasm</keyword>
<dbReference type="Gene3D" id="3.40.50.620">
    <property type="entry name" value="HUPs"/>
    <property type="match status" value="1"/>
</dbReference>
<comment type="caution">
    <text evidence="15">The sequence shown here is derived from an EMBL/GenBank/DDBJ whole genome shotgun (WGS) entry which is preliminary data.</text>
</comment>
<keyword evidence="1 13" id="KW-0004">4Fe-4S</keyword>
<evidence type="ECO:0000256" key="11">
    <source>
        <dbReference type="ARBA" id="ARBA00023004"/>
    </source>
</evidence>
<dbReference type="EC" id="2.8.1.-" evidence="13"/>
<comment type="subcellular location">
    <subcellularLocation>
        <location evidence="13">Cytoplasm</location>
    </subcellularLocation>
</comment>
<evidence type="ECO:0000313" key="15">
    <source>
        <dbReference type="EMBL" id="GGC96862.1"/>
    </source>
</evidence>
<evidence type="ECO:0000259" key="14">
    <source>
        <dbReference type="Pfam" id="PF01171"/>
    </source>
</evidence>
<proteinExistence type="inferred from homology"/>
<dbReference type="EMBL" id="BMFF01000003">
    <property type="protein sequence ID" value="GGC96862.1"/>
    <property type="molecule type" value="Genomic_DNA"/>
</dbReference>
<protein>
    <recommendedName>
        <fullName evidence="13">tRNA-cytidine(32) 2-sulfurtransferase</fullName>
        <ecNumber evidence="13">2.8.1.-</ecNumber>
    </recommendedName>
    <alternativeName>
        <fullName evidence="13">Two-thiocytidine biosynthesis protein A</fullName>
    </alternativeName>
    <alternativeName>
        <fullName evidence="13">tRNA 2-thiocytidine biosynthesis protein TtcA</fullName>
    </alternativeName>
</protein>
<keyword evidence="16" id="KW-1185">Reference proteome</keyword>
<keyword evidence="4 13" id="KW-0808">Transferase</keyword>
<feature type="binding site" evidence="13">
    <location>
        <position position="205"/>
    </location>
    <ligand>
        <name>[4Fe-4S] cluster</name>
        <dbReference type="ChEBI" id="CHEBI:49883"/>
    </ligand>
</feature>
<comment type="cofactor">
    <cofactor evidence="13">
        <name>[4Fe-4S] cluster</name>
        <dbReference type="ChEBI" id="CHEBI:49883"/>
    </cofactor>
    <text evidence="13">Binds 1 [4Fe-4S] cluster per subunit. The cluster is chelated by three Cys residues, the fourth Fe has a free coordination site that may bind a sulfur atom transferred from the persulfide of IscS.</text>
</comment>
<dbReference type="Proteomes" id="UP000638188">
    <property type="component" value="Unassembled WGS sequence"/>
</dbReference>
<dbReference type="PANTHER" id="PTHR43686">
    <property type="entry name" value="SULFURTRANSFERASE-RELATED"/>
    <property type="match status" value="1"/>
</dbReference>
<dbReference type="InterPro" id="IPR014729">
    <property type="entry name" value="Rossmann-like_a/b/a_fold"/>
</dbReference>
<evidence type="ECO:0000256" key="2">
    <source>
        <dbReference type="ARBA" id="ARBA00022490"/>
    </source>
</evidence>
<evidence type="ECO:0000256" key="3">
    <source>
        <dbReference type="ARBA" id="ARBA00022555"/>
    </source>
</evidence>
<dbReference type="NCBIfam" id="NF007972">
    <property type="entry name" value="PRK10696.1"/>
    <property type="match status" value="1"/>
</dbReference>
<dbReference type="PIRSF" id="PIRSF004976">
    <property type="entry name" value="ATPase_YdaO"/>
    <property type="match status" value="1"/>
</dbReference>
<feature type="binding site" evidence="13">
    <location>
        <position position="114"/>
    </location>
    <ligand>
        <name>[4Fe-4S] cluster</name>
        <dbReference type="ChEBI" id="CHEBI:49883"/>
    </ligand>
</feature>
<dbReference type="Pfam" id="PF01171">
    <property type="entry name" value="ATP_bind_3"/>
    <property type="match status" value="1"/>
</dbReference>
<dbReference type="InterPro" id="IPR011063">
    <property type="entry name" value="TilS/TtcA_N"/>
</dbReference>
<keyword evidence="12 13" id="KW-0411">Iron-sulfur</keyword>
<keyword evidence="5 13" id="KW-0819">tRNA processing</keyword>
<dbReference type="SUPFAM" id="SSF52402">
    <property type="entry name" value="Adenine nucleotide alpha hydrolases-like"/>
    <property type="match status" value="1"/>
</dbReference>
<dbReference type="InterPro" id="IPR035107">
    <property type="entry name" value="tRNA_thiolation_TtcA_Ctu1"/>
</dbReference>
<comment type="catalytic activity">
    <reaction evidence="13">
        <text>cytidine(32) in tRNA + S-sulfanyl-L-cysteinyl-[cysteine desulfurase] + AH2 + ATP = 2-thiocytidine(32) in tRNA + L-cysteinyl-[cysteine desulfurase] + A + AMP + diphosphate + H(+)</text>
        <dbReference type="Rhea" id="RHEA:57048"/>
        <dbReference type="Rhea" id="RHEA-COMP:10288"/>
        <dbReference type="Rhea" id="RHEA-COMP:12157"/>
        <dbReference type="Rhea" id="RHEA-COMP:12158"/>
        <dbReference type="Rhea" id="RHEA-COMP:14821"/>
        <dbReference type="ChEBI" id="CHEBI:13193"/>
        <dbReference type="ChEBI" id="CHEBI:15378"/>
        <dbReference type="ChEBI" id="CHEBI:17499"/>
        <dbReference type="ChEBI" id="CHEBI:29950"/>
        <dbReference type="ChEBI" id="CHEBI:30616"/>
        <dbReference type="ChEBI" id="CHEBI:33019"/>
        <dbReference type="ChEBI" id="CHEBI:61963"/>
        <dbReference type="ChEBI" id="CHEBI:82748"/>
        <dbReference type="ChEBI" id="CHEBI:141453"/>
        <dbReference type="ChEBI" id="CHEBI:456215"/>
    </reaction>
</comment>
<comment type="miscellaneous">
    <text evidence="13">The thiolation reaction likely consists of two steps: a first activation step by ATP to form an adenylated intermediate of the target base of tRNA, and a second nucleophilic substitution step of the sulfur (S) atom supplied by the hydrosulfide attached to the Fe-S cluster.</text>
</comment>
<keyword evidence="3 13" id="KW-0820">tRNA-binding</keyword>
<feature type="short sequence motif" description="PP-loop motif" evidence="13">
    <location>
        <begin position="39"/>
        <end position="44"/>
    </location>
</feature>
<organism evidence="15 16">
    <name type="scientific">Halopseudomonas salina</name>
    <dbReference type="NCBI Taxonomy" id="1323744"/>
    <lineage>
        <taxon>Bacteria</taxon>
        <taxon>Pseudomonadati</taxon>
        <taxon>Pseudomonadota</taxon>
        <taxon>Gammaproteobacteria</taxon>
        <taxon>Pseudomonadales</taxon>
        <taxon>Pseudomonadaceae</taxon>
        <taxon>Halopseudomonas</taxon>
    </lineage>
</organism>
<gene>
    <name evidence="13 15" type="primary">ttcA</name>
    <name evidence="15" type="ORF">GCM10007418_15350</name>
</gene>
<comment type="subunit">
    <text evidence="13">Homodimer.</text>
</comment>
<evidence type="ECO:0000256" key="4">
    <source>
        <dbReference type="ARBA" id="ARBA00022679"/>
    </source>
</evidence>
<comment type="similarity">
    <text evidence="13">Belongs to the TtcA family.</text>
</comment>
<reference evidence="16" key="1">
    <citation type="journal article" date="2019" name="Int. J. Syst. Evol. Microbiol.">
        <title>The Global Catalogue of Microorganisms (GCM) 10K type strain sequencing project: providing services to taxonomists for standard genome sequencing and annotation.</title>
        <authorList>
            <consortium name="The Broad Institute Genomics Platform"/>
            <consortium name="The Broad Institute Genome Sequencing Center for Infectious Disease"/>
            <person name="Wu L."/>
            <person name="Ma J."/>
        </authorList>
    </citation>
    <scope>NUCLEOTIDE SEQUENCE [LARGE SCALE GENOMIC DNA]</scope>
    <source>
        <strain evidence="16">CGMCC 1.12482</strain>
    </source>
</reference>
<dbReference type="CDD" id="cd24138">
    <property type="entry name" value="TtcA-like"/>
    <property type="match status" value="1"/>
</dbReference>
<evidence type="ECO:0000313" key="16">
    <source>
        <dbReference type="Proteomes" id="UP000638188"/>
    </source>
</evidence>
<evidence type="ECO:0000256" key="5">
    <source>
        <dbReference type="ARBA" id="ARBA00022694"/>
    </source>
</evidence>
<evidence type="ECO:0000256" key="13">
    <source>
        <dbReference type="HAMAP-Rule" id="MF_01850"/>
    </source>
</evidence>
<evidence type="ECO:0000256" key="9">
    <source>
        <dbReference type="ARBA" id="ARBA00022842"/>
    </source>
</evidence>
<evidence type="ECO:0000256" key="1">
    <source>
        <dbReference type="ARBA" id="ARBA00022485"/>
    </source>
</evidence>
<keyword evidence="7 13" id="KW-0547">Nucleotide-binding</keyword>
<evidence type="ECO:0000256" key="10">
    <source>
        <dbReference type="ARBA" id="ARBA00022884"/>
    </source>
</evidence>
<keyword evidence="6 13" id="KW-0479">Metal-binding</keyword>
<keyword evidence="9 13" id="KW-0460">Magnesium</keyword>
<evidence type="ECO:0000256" key="6">
    <source>
        <dbReference type="ARBA" id="ARBA00022723"/>
    </source>
</evidence>
<evidence type="ECO:0000256" key="12">
    <source>
        <dbReference type="ARBA" id="ARBA00023014"/>
    </source>
</evidence>
<accession>A0ABQ1PGM4</accession>
<feature type="domain" description="tRNA(Ile)-lysidine/2-thiocytidine synthase N-terminal" evidence="14">
    <location>
        <begin position="33"/>
        <end position="196"/>
    </location>
</feature>
<dbReference type="PANTHER" id="PTHR43686:SF1">
    <property type="entry name" value="AMINOTRAN_5 DOMAIN-CONTAINING PROTEIN"/>
    <property type="match status" value="1"/>
</dbReference>
<keyword evidence="10 13" id="KW-0694">RNA-binding</keyword>
<evidence type="ECO:0000256" key="8">
    <source>
        <dbReference type="ARBA" id="ARBA00022840"/>
    </source>
</evidence>
<keyword evidence="8 13" id="KW-0067">ATP-binding</keyword>
<feature type="binding site" evidence="13">
    <location>
        <position position="117"/>
    </location>
    <ligand>
        <name>[4Fe-4S] cluster</name>
        <dbReference type="ChEBI" id="CHEBI:49883"/>
    </ligand>
</feature>
<dbReference type="InterPro" id="IPR012089">
    <property type="entry name" value="tRNA_Cyd_32_2_STrfase"/>
</dbReference>
<dbReference type="RefSeq" id="WP_150279381.1">
    <property type="nucleotide sequence ID" value="NZ_BMFF01000003.1"/>
</dbReference>
<comment type="pathway">
    <text evidence="13">tRNA modification.</text>
</comment>
<keyword evidence="11 13" id="KW-0408">Iron</keyword>
<sequence length="273" mass="30979">MSLSVSQNKLQKRLRRLTAEAVTEYAMIEDGDKVMVCLSGGKDSYTLLDMLLHLQRVAPIRFELVAVNLDQKQPGFPEEVLPAYLKELGVAYHILERDTYSIVMEKVPEGKTTCSLCSRLRRGNLYTFADEIGANRLALGHHRDDIVETFFLNMFHGGSLKAMPPKLLSDDGRNVVIRPLAFCSEKDIAAYARLQDFPIIPCNLCGSQENLQRKVIKEMLQGWERENPGRIESIFRSLRHVHPSQLADGQLFDFASLKIDEQATPRFLNVMNL</sequence>
<evidence type="ECO:0000256" key="7">
    <source>
        <dbReference type="ARBA" id="ARBA00022741"/>
    </source>
</evidence>
<dbReference type="HAMAP" id="MF_01850">
    <property type="entry name" value="TtcA"/>
    <property type="match status" value="1"/>
</dbReference>